<protein>
    <submittedName>
        <fullName evidence="1">Uncharacterized protein</fullName>
    </submittedName>
</protein>
<gene>
    <name evidence="1" type="ORF">CSOL1703_00011735</name>
</gene>
<reference evidence="1 2" key="2">
    <citation type="submission" date="2021-10" db="EMBL/GenBank/DDBJ databases">
        <authorList>
            <person name="Piombo E."/>
        </authorList>
    </citation>
    <scope>NUCLEOTIDE SEQUENCE [LARGE SCALE GENOMIC DNA]</scope>
</reference>
<comment type="caution">
    <text evidence="1">The sequence shown here is derived from an EMBL/GenBank/DDBJ whole genome shotgun (WGS) entry which is preliminary data.</text>
</comment>
<evidence type="ECO:0000313" key="2">
    <source>
        <dbReference type="Proteomes" id="UP000775872"/>
    </source>
</evidence>
<dbReference type="EMBL" id="CABFOC020000097">
    <property type="protein sequence ID" value="CAH0059695.1"/>
    <property type="molecule type" value="Genomic_DNA"/>
</dbReference>
<proteinExistence type="predicted"/>
<evidence type="ECO:0000313" key="1">
    <source>
        <dbReference type="EMBL" id="CAH0059695.1"/>
    </source>
</evidence>
<sequence>MAAMVWYFALKNSFAQFRDRGKLIAREHRKQLCSNCLDADLDVGGTPRVIPGERDEEARHACRSAKSLTTVDVDDRLDIKAALGPLQKAKRTLPSCPTLPL</sequence>
<dbReference type="AlphaFoldDB" id="A0A9P0ETQ6"/>
<keyword evidence="2" id="KW-1185">Reference proteome</keyword>
<organism evidence="1 2">
    <name type="scientific">Clonostachys solani</name>
    <dbReference type="NCBI Taxonomy" id="160281"/>
    <lineage>
        <taxon>Eukaryota</taxon>
        <taxon>Fungi</taxon>
        <taxon>Dikarya</taxon>
        <taxon>Ascomycota</taxon>
        <taxon>Pezizomycotina</taxon>
        <taxon>Sordariomycetes</taxon>
        <taxon>Hypocreomycetidae</taxon>
        <taxon>Hypocreales</taxon>
        <taxon>Bionectriaceae</taxon>
        <taxon>Clonostachys</taxon>
    </lineage>
</organism>
<accession>A0A9P0ETQ6</accession>
<name>A0A9P0ETQ6_9HYPO</name>
<dbReference type="Proteomes" id="UP000775872">
    <property type="component" value="Unassembled WGS sequence"/>
</dbReference>
<reference evidence="2" key="1">
    <citation type="submission" date="2019-06" db="EMBL/GenBank/DDBJ databases">
        <authorList>
            <person name="Broberg M."/>
        </authorList>
    </citation>
    <scope>NUCLEOTIDE SEQUENCE [LARGE SCALE GENOMIC DNA]</scope>
</reference>